<keyword evidence="2" id="KW-1133">Transmembrane helix</keyword>
<reference evidence="3" key="1">
    <citation type="journal article" date="2020" name="mSystems">
        <title>Genome- and Community-Level Interaction Insights into Carbon Utilization and Element Cycling Functions of Hydrothermarchaeota in Hydrothermal Sediment.</title>
        <authorList>
            <person name="Zhou Z."/>
            <person name="Liu Y."/>
            <person name="Xu W."/>
            <person name="Pan J."/>
            <person name="Luo Z.H."/>
            <person name="Li M."/>
        </authorList>
    </citation>
    <scope>NUCLEOTIDE SEQUENCE [LARGE SCALE GENOMIC DNA]</scope>
    <source>
        <strain evidence="3">SpSt-853</strain>
    </source>
</reference>
<evidence type="ECO:0000313" key="3">
    <source>
        <dbReference type="EMBL" id="HGZ10982.1"/>
    </source>
</evidence>
<proteinExistence type="predicted"/>
<feature type="transmembrane region" description="Helical" evidence="2">
    <location>
        <begin position="6"/>
        <end position="24"/>
    </location>
</feature>
<dbReference type="AlphaFoldDB" id="A0A7C5EMF8"/>
<keyword evidence="2" id="KW-0472">Membrane</keyword>
<keyword evidence="2" id="KW-0812">Transmembrane</keyword>
<organism evidence="3">
    <name type="scientific">Desulfobacca acetoxidans</name>
    <dbReference type="NCBI Taxonomy" id="60893"/>
    <lineage>
        <taxon>Bacteria</taxon>
        <taxon>Pseudomonadati</taxon>
        <taxon>Thermodesulfobacteriota</taxon>
        <taxon>Desulfobaccia</taxon>
        <taxon>Desulfobaccales</taxon>
        <taxon>Desulfobaccaceae</taxon>
        <taxon>Desulfobacca</taxon>
    </lineage>
</organism>
<dbReference type="EMBL" id="DTKJ01000015">
    <property type="protein sequence ID" value="HGZ10982.1"/>
    <property type="molecule type" value="Genomic_DNA"/>
</dbReference>
<evidence type="ECO:0000256" key="2">
    <source>
        <dbReference type="SAM" id="Phobius"/>
    </source>
</evidence>
<protein>
    <submittedName>
        <fullName evidence="3">Uncharacterized protein</fullName>
    </submittedName>
</protein>
<accession>A0A7C5EMF8</accession>
<feature type="region of interest" description="Disordered" evidence="1">
    <location>
        <begin position="137"/>
        <end position="187"/>
    </location>
</feature>
<name>A0A7C5EMF8_9BACT</name>
<sequence length="187" mass="20614">MAVWPSILFFLAVYGLYALVLAWCRRKRFRFQERATPRPRWLMLARGGMILLLFGGLVFWLKPESENKELRLASMLGLTANEELKTRPDLSPVTIPPLKEVDGVRQPVYAVLHPESPPTLLPSTKLPVAPQVRKGKGLVPLRLGLKNPKNEPSGKGGEKASARSKSKKPKSSNPPGGRGRASSESQG</sequence>
<gene>
    <name evidence="3" type="ORF">ENW48_02030</name>
</gene>
<comment type="caution">
    <text evidence="3">The sequence shown here is derived from an EMBL/GenBank/DDBJ whole genome shotgun (WGS) entry which is preliminary data.</text>
</comment>
<feature type="transmembrane region" description="Helical" evidence="2">
    <location>
        <begin position="44"/>
        <end position="61"/>
    </location>
</feature>
<evidence type="ECO:0000256" key="1">
    <source>
        <dbReference type="SAM" id="MobiDB-lite"/>
    </source>
</evidence>